<dbReference type="HOGENOM" id="CLU_113667_0_0_6"/>
<keyword evidence="1" id="KW-1133">Transmembrane helix</keyword>
<gene>
    <name evidence="2" type="ordered locus">swp_2103</name>
</gene>
<keyword evidence="1" id="KW-0812">Transmembrane</keyword>
<evidence type="ECO:0000313" key="2">
    <source>
        <dbReference type="EMBL" id="ACJ28857.1"/>
    </source>
</evidence>
<evidence type="ECO:0000256" key="1">
    <source>
        <dbReference type="SAM" id="Phobius"/>
    </source>
</evidence>
<keyword evidence="1" id="KW-0472">Membrane</keyword>
<dbReference type="KEGG" id="swp:swp_2103"/>
<name>B8CLT3_SHEPW</name>
<reference evidence="2 3" key="1">
    <citation type="journal article" date="2008" name="PLoS ONE">
        <title>Environmental adaptation: genomic analysis of the piezotolerant and psychrotolerant deep-sea iron reducing bacterium Shewanella piezotolerans WP3.</title>
        <authorList>
            <person name="Wang F."/>
            <person name="Wang J."/>
            <person name="Jian H."/>
            <person name="Zhang B."/>
            <person name="Li S."/>
            <person name="Wang F."/>
            <person name="Zeng X."/>
            <person name="Gao L."/>
            <person name="Bartlett D.H."/>
            <person name="Yu J."/>
            <person name="Hu S."/>
            <person name="Xiao X."/>
        </authorList>
    </citation>
    <scope>NUCLEOTIDE SEQUENCE [LARGE SCALE GENOMIC DNA]</scope>
    <source>
        <strain evidence="3">WP3 / JCM 13877</strain>
    </source>
</reference>
<dbReference type="RefSeq" id="WP_020912219.1">
    <property type="nucleotide sequence ID" value="NC_011566.1"/>
</dbReference>
<dbReference type="AlphaFoldDB" id="B8CLT3"/>
<protein>
    <recommendedName>
        <fullName evidence="4">Transmembrane anchor protein</fullName>
    </recommendedName>
</protein>
<sequence>MKNQPESNTIDIPVHSNITLLKASIAATVIAAVVLVTAILPAEYNIDPTGLGKSLGLTKIATAAEASLPSDKPMTNIMATTDAIIIAQAPAVAEIKDLRAKVEGLRQDTVEIVIAAGKGLEYKLLLNEGEHLEYEWRTDGQPLYFDFHGEPQGDKTGFYESFTITTSDQVKGTLTTPFAGSHGWYWKNKTDEPITVTLSTKGAYLIKG</sequence>
<dbReference type="OrthoDB" id="952847at2"/>
<feature type="transmembrane region" description="Helical" evidence="1">
    <location>
        <begin position="20"/>
        <end position="40"/>
    </location>
</feature>
<dbReference type="STRING" id="225849.swp_2103"/>
<organism evidence="2 3">
    <name type="scientific">Shewanella piezotolerans (strain WP3 / JCM 13877)</name>
    <dbReference type="NCBI Taxonomy" id="225849"/>
    <lineage>
        <taxon>Bacteria</taxon>
        <taxon>Pseudomonadati</taxon>
        <taxon>Pseudomonadota</taxon>
        <taxon>Gammaproteobacteria</taxon>
        <taxon>Alteromonadales</taxon>
        <taxon>Shewanellaceae</taxon>
        <taxon>Shewanella</taxon>
    </lineage>
</organism>
<accession>B8CLT3</accession>
<dbReference type="eggNOG" id="ENOG502ZREC">
    <property type="taxonomic scope" value="Bacteria"/>
</dbReference>
<keyword evidence="3" id="KW-1185">Reference proteome</keyword>
<proteinExistence type="predicted"/>
<evidence type="ECO:0000313" key="3">
    <source>
        <dbReference type="Proteomes" id="UP000000753"/>
    </source>
</evidence>
<dbReference type="EMBL" id="CP000472">
    <property type="protein sequence ID" value="ACJ28857.1"/>
    <property type="molecule type" value="Genomic_DNA"/>
</dbReference>
<evidence type="ECO:0008006" key="4">
    <source>
        <dbReference type="Google" id="ProtNLM"/>
    </source>
</evidence>
<dbReference type="Proteomes" id="UP000000753">
    <property type="component" value="Chromosome"/>
</dbReference>